<dbReference type="EMBL" id="AP031322">
    <property type="protein sequence ID" value="BFH74752.1"/>
    <property type="molecule type" value="Genomic_DNA"/>
</dbReference>
<dbReference type="AlphaFoldDB" id="A0AAT9GUW7"/>
<accession>A0AAT9GUW7</accession>
<reference evidence="1" key="1">
    <citation type="submission" date="2024-03" db="EMBL/GenBank/DDBJ databases">
        <title>Complete genome sequence of Sulfurisphaera javensis strain KD-1.</title>
        <authorList>
            <person name="Sakai H."/>
            <person name="Nur N."/>
            <person name="Suwanto A."/>
            <person name="Kurosawa N."/>
        </authorList>
    </citation>
    <scope>NUCLEOTIDE SEQUENCE</scope>
    <source>
        <strain evidence="1">KD-1</strain>
    </source>
</reference>
<protein>
    <submittedName>
        <fullName evidence="1">Uncharacterized protein</fullName>
    </submittedName>
</protein>
<organism evidence="1">
    <name type="scientific">Sulfurisphaera javensis</name>
    <dbReference type="NCBI Taxonomy" id="2049879"/>
    <lineage>
        <taxon>Archaea</taxon>
        <taxon>Thermoproteota</taxon>
        <taxon>Thermoprotei</taxon>
        <taxon>Sulfolobales</taxon>
        <taxon>Sulfolobaceae</taxon>
        <taxon>Sulfurisphaera</taxon>
    </lineage>
</organism>
<proteinExistence type="predicted"/>
<evidence type="ECO:0000313" key="1">
    <source>
        <dbReference type="EMBL" id="BFH74752.1"/>
    </source>
</evidence>
<sequence length="34" mass="3961">MQVQVVEKKYTIPPEESLKERVVDLTTMGRRAID</sequence>
<dbReference type="KEGG" id="sjv:SJAV_26960"/>
<name>A0AAT9GUW7_9CREN</name>
<gene>
    <name evidence="1" type="ORF">SJAV_26960</name>
</gene>